<keyword evidence="3" id="KW-0804">Transcription</keyword>
<evidence type="ECO:0000256" key="4">
    <source>
        <dbReference type="PROSITE-ProRule" id="PRU00335"/>
    </source>
</evidence>
<accession>A0A1I5XVQ1</accession>
<feature type="domain" description="HTH tetR-type" evidence="5">
    <location>
        <begin position="2"/>
        <end position="62"/>
    </location>
</feature>
<dbReference type="AlphaFoldDB" id="A0A1I5XVQ1"/>
<dbReference type="GO" id="GO:0000976">
    <property type="term" value="F:transcription cis-regulatory region binding"/>
    <property type="evidence" value="ECO:0007669"/>
    <property type="project" value="TreeGrafter"/>
</dbReference>
<organism evidence="6 7">
    <name type="scientific">Amycolatopsis arida</name>
    <dbReference type="NCBI Taxonomy" id="587909"/>
    <lineage>
        <taxon>Bacteria</taxon>
        <taxon>Bacillati</taxon>
        <taxon>Actinomycetota</taxon>
        <taxon>Actinomycetes</taxon>
        <taxon>Pseudonocardiales</taxon>
        <taxon>Pseudonocardiaceae</taxon>
        <taxon>Amycolatopsis</taxon>
    </lineage>
</organism>
<dbReference type="SUPFAM" id="SSF48498">
    <property type="entry name" value="Tetracyclin repressor-like, C-terminal domain"/>
    <property type="match status" value="1"/>
</dbReference>
<keyword evidence="2 4" id="KW-0238">DNA-binding</keyword>
<dbReference type="OrthoDB" id="956698at2"/>
<dbReference type="Gene3D" id="1.10.357.10">
    <property type="entry name" value="Tetracycline Repressor, domain 2"/>
    <property type="match status" value="1"/>
</dbReference>
<reference evidence="7" key="1">
    <citation type="submission" date="2016-10" db="EMBL/GenBank/DDBJ databases">
        <authorList>
            <person name="Varghese N."/>
            <person name="Submissions S."/>
        </authorList>
    </citation>
    <scope>NUCLEOTIDE SEQUENCE [LARGE SCALE GENOMIC DNA]</scope>
    <source>
        <strain evidence="7">CGMCC 4.5579</strain>
    </source>
</reference>
<feature type="DNA-binding region" description="H-T-H motif" evidence="4">
    <location>
        <begin position="25"/>
        <end position="44"/>
    </location>
</feature>
<name>A0A1I5XVQ1_9PSEU</name>
<proteinExistence type="predicted"/>
<dbReference type="PROSITE" id="PS50977">
    <property type="entry name" value="HTH_TETR_2"/>
    <property type="match status" value="1"/>
</dbReference>
<dbReference type="Pfam" id="PF00440">
    <property type="entry name" value="TetR_N"/>
    <property type="match status" value="1"/>
</dbReference>
<evidence type="ECO:0000256" key="3">
    <source>
        <dbReference type="ARBA" id="ARBA00023163"/>
    </source>
</evidence>
<protein>
    <submittedName>
        <fullName evidence="6">DNA-binding transcriptional regulator, AcrR family</fullName>
    </submittedName>
</protein>
<dbReference type="STRING" id="587909.SAMN05421810_106283"/>
<evidence type="ECO:0000313" key="6">
    <source>
        <dbReference type="EMBL" id="SFQ36039.1"/>
    </source>
</evidence>
<dbReference type="PANTHER" id="PTHR30055:SF234">
    <property type="entry name" value="HTH-TYPE TRANSCRIPTIONAL REGULATOR BETI"/>
    <property type="match status" value="1"/>
</dbReference>
<dbReference type="InterPro" id="IPR036271">
    <property type="entry name" value="Tet_transcr_reg_TetR-rel_C_sf"/>
</dbReference>
<dbReference type="InterPro" id="IPR009057">
    <property type="entry name" value="Homeodomain-like_sf"/>
</dbReference>
<evidence type="ECO:0000256" key="1">
    <source>
        <dbReference type="ARBA" id="ARBA00023015"/>
    </source>
</evidence>
<gene>
    <name evidence="6" type="ORF">SAMN05421810_106283</name>
</gene>
<evidence type="ECO:0000256" key="2">
    <source>
        <dbReference type="ARBA" id="ARBA00023125"/>
    </source>
</evidence>
<dbReference type="RefSeq" id="WP_092531886.1">
    <property type="nucleotide sequence ID" value="NZ_FOWW01000006.1"/>
</dbReference>
<sequence length="222" mass="23546">MSERAGRILTAAAELFLRFGVAKTTVDDIARAAGVSKGSVYLEFRGKDELFEALVKAEVRGYLDAVLGRVEGDPEGGRLGRIYRHAIDELLARPLLMALYTRDADLLGAMVRRHGAARYAPRFPLGREFVERLQAAGLVRPDVDPGALSDAMAVVSVGLVMAPPLHGDGRNWPLPGTVDLLATMVTEVAEPPDAGGADQAAVAAGKAAFAALCRRLAEEIAS</sequence>
<dbReference type="SUPFAM" id="SSF46689">
    <property type="entry name" value="Homeodomain-like"/>
    <property type="match status" value="1"/>
</dbReference>
<dbReference type="PRINTS" id="PR00455">
    <property type="entry name" value="HTHTETR"/>
</dbReference>
<keyword evidence="1" id="KW-0805">Transcription regulation</keyword>
<dbReference type="EMBL" id="FOWW01000006">
    <property type="protein sequence ID" value="SFQ36039.1"/>
    <property type="molecule type" value="Genomic_DNA"/>
</dbReference>
<dbReference type="Proteomes" id="UP000198727">
    <property type="component" value="Unassembled WGS sequence"/>
</dbReference>
<dbReference type="PANTHER" id="PTHR30055">
    <property type="entry name" value="HTH-TYPE TRANSCRIPTIONAL REGULATOR RUTR"/>
    <property type="match status" value="1"/>
</dbReference>
<dbReference type="InterPro" id="IPR001647">
    <property type="entry name" value="HTH_TetR"/>
</dbReference>
<evidence type="ECO:0000313" key="7">
    <source>
        <dbReference type="Proteomes" id="UP000198727"/>
    </source>
</evidence>
<dbReference type="InterPro" id="IPR050109">
    <property type="entry name" value="HTH-type_TetR-like_transc_reg"/>
</dbReference>
<evidence type="ECO:0000259" key="5">
    <source>
        <dbReference type="PROSITE" id="PS50977"/>
    </source>
</evidence>
<keyword evidence="7" id="KW-1185">Reference proteome</keyword>
<dbReference type="GO" id="GO:0003700">
    <property type="term" value="F:DNA-binding transcription factor activity"/>
    <property type="evidence" value="ECO:0007669"/>
    <property type="project" value="TreeGrafter"/>
</dbReference>